<evidence type="ECO:0000313" key="2">
    <source>
        <dbReference type="Proteomes" id="UP000007703"/>
    </source>
</evidence>
<dbReference type="VEuPathDB" id="FungiDB:CLUG_02258"/>
<gene>
    <name evidence="1" type="ORF">CLUG_02258</name>
</gene>
<dbReference type="HOGENOM" id="CLU_1626856_0_0_1"/>
<sequence>MQPFSCASRSLYLPECIQSDLELRSPQSRSVSEQNVLPSVMQRTVSVCTLGSFHLASPMYFFFFYMQMQHQWSYSSAYQESLPPPVFLPIRAVQRRKRKDSKDSSDSCFVPYVRGRPPNLCHMTSGRHFHSPGISQRPISLSIRANAITPAITDFATTMEGFL</sequence>
<dbReference type="GeneID" id="8498677"/>
<organism evidence="1 2">
    <name type="scientific">Clavispora lusitaniae (strain ATCC 42720)</name>
    <name type="common">Yeast</name>
    <name type="synonym">Candida lusitaniae</name>
    <dbReference type="NCBI Taxonomy" id="306902"/>
    <lineage>
        <taxon>Eukaryota</taxon>
        <taxon>Fungi</taxon>
        <taxon>Dikarya</taxon>
        <taxon>Ascomycota</taxon>
        <taxon>Saccharomycotina</taxon>
        <taxon>Pichiomycetes</taxon>
        <taxon>Metschnikowiaceae</taxon>
        <taxon>Clavispora</taxon>
    </lineage>
</organism>
<accession>C4Y226</accession>
<dbReference type="InParanoid" id="C4Y226"/>
<protein>
    <submittedName>
        <fullName evidence="1">Uncharacterized protein</fullName>
    </submittedName>
</protein>
<evidence type="ECO:0000313" key="1">
    <source>
        <dbReference type="EMBL" id="EEQ38135.1"/>
    </source>
</evidence>
<dbReference type="EMBL" id="CH408077">
    <property type="protein sequence ID" value="EEQ38135.1"/>
    <property type="molecule type" value="Genomic_DNA"/>
</dbReference>
<dbReference type="KEGG" id="clu:CLUG_02258"/>
<reference evidence="1 2" key="1">
    <citation type="journal article" date="2009" name="Nature">
        <title>Evolution of pathogenicity and sexual reproduction in eight Candida genomes.</title>
        <authorList>
            <person name="Butler G."/>
            <person name="Rasmussen M.D."/>
            <person name="Lin M.F."/>
            <person name="Santos M.A."/>
            <person name="Sakthikumar S."/>
            <person name="Munro C.A."/>
            <person name="Rheinbay E."/>
            <person name="Grabherr M."/>
            <person name="Forche A."/>
            <person name="Reedy J.L."/>
            <person name="Agrafioti I."/>
            <person name="Arnaud M.B."/>
            <person name="Bates S."/>
            <person name="Brown A.J."/>
            <person name="Brunke S."/>
            <person name="Costanzo M.C."/>
            <person name="Fitzpatrick D.A."/>
            <person name="de Groot P.W."/>
            <person name="Harris D."/>
            <person name="Hoyer L.L."/>
            <person name="Hube B."/>
            <person name="Klis F.M."/>
            <person name="Kodira C."/>
            <person name="Lennard N."/>
            <person name="Logue M.E."/>
            <person name="Martin R."/>
            <person name="Neiman A.M."/>
            <person name="Nikolaou E."/>
            <person name="Quail M.A."/>
            <person name="Quinn J."/>
            <person name="Santos M.C."/>
            <person name="Schmitzberger F.F."/>
            <person name="Sherlock G."/>
            <person name="Shah P."/>
            <person name="Silverstein K.A."/>
            <person name="Skrzypek M.S."/>
            <person name="Soll D."/>
            <person name="Staggs R."/>
            <person name="Stansfield I."/>
            <person name="Stumpf M.P."/>
            <person name="Sudbery P.E."/>
            <person name="Srikantha T."/>
            <person name="Zeng Q."/>
            <person name="Berman J."/>
            <person name="Berriman M."/>
            <person name="Heitman J."/>
            <person name="Gow N.A."/>
            <person name="Lorenz M.C."/>
            <person name="Birren B.W."/>
            <person name="Kellis M."/>
            <person name="Cuomo C.A."/>
        </authorList>
    </citation>
    <scope>NUCLEOTIDE SEQUENCE [LARGE SCALE GENOMIC DNA]</scope>
    <source>
        <strain evidence="1 2">ATCC 42720</strain>
    </source>
</reference>
<dbReference type="AlphaFoldDB" id="C4Y226"/>
<name>C4Y226_CLAL4</name>
<proteinExistence type="predicted"/>
<dbReference type="Proteomes" id="UP000007703">
    <property type="component" value="Unassembled WGS sequence"/>
</dbReference>